<reference evidence="2" key="1">
    <citation type="submission" date="2016-01" db="EMBL/GenBank/DDBJ databases">
        <authorList>
            <person name="Mitreva M."/>
            <person name="Pepin K.H."/>
            <person name="Mihindukulasuriya K.A."/>
            <person name="Fulton R."/>
            <person name="Fronick C."/>
            <person name="O'Laughlin M."/>
            <person name="Miner T."/>
            <person name="Herter B."/>
            <person name="Rosa B.A."/>
            <person name="Cordes M."/>
            <person name="Tomlinson C."/>
            <person name="Wollam A."/>
            <person name="Palsikar V.B."/>
            <person name="Mardis E.R."/>
            <person name="Wilson R.K."/>
        </authorList>
    </citation>
    <scope>NUCLEOTIDE SEQUENCE [LARGE SCALE GENOMIC DNA]</scope>
    <source>
        <strain evidence="2">DNF00019</strain>
    </source>
</reference>
<name>A0A133XTP0_9ACTN</name>
<gene>
    <name evidence="1" type="ORF">HMPREF3192_00937</name>
</gene>
<dbReference type="AlphaFoldDB" id="A0A133XTP0"/>
<organism evidence="1 2">
    <name type="scientific">Atopobium deltae</name>
    <dbReference type="NCBI Taxonomy" id="1393034"/>
    <lineage>
        <taxon>Bacteria</taxon>
        <taxon>Bacillati</taxon>
        <taxon>Actinomycetota</taxon>
        <taxon>Coriobacteriia</taxon>
        <taxon>Coriobacteriales</taxon>
        <taxon>Atopobiaceae</taxon>
        <taxon>Atopobium</taxon>
    </lineage>
</organism>
<dbReference type="PATRIC" id="fig|1393034.3.peg.899"/>
<evidence type="ECO:0000313" key="1">
    <source>
        <dbReference type="EMBL" id="KXB34279.1"/>
    </source>
</evidence>
<dbReference type="Proteomes" id="UP000070675">
    <property type="component" value="Unassembled WGS sequence"/>
</dbReference>
<protein>
    <submittedName>
        <fullName evidence="1">Uncharacterized protein</fullName>
    </submittedName>
</protein>
<feature type="non-terminal residue" evidence="1">
    <location>
        <position position="51"/>
    </location>
</feature>
<keyword evidence="2" id="KW-1185">Reference proteome</keyword>
<evidence type="ECO:0000313" key="2">
    <source>
        <dbReference type="Proteomes" id="UP000070675"/>
    </source>
</evidence>
<sequence length="51" mass="5532">MKGDFKADLFGHSRLSANPFSATKKELCISTPAAIKSNTKKPSIQPRKIDG</sequence>
<dbReference type="STRING" id="1393034.HMPREF3192_00937"/>
<dbReference type="EMBL" id="LSCR01000017">
    <property type="protein sequence ID" value="KXB34279.1"/>
    <property type="molecule type" value="Genomic_DNA"/>
</dbReference>
<comment type="caution">
    <text evidence="1">The sequence shown here is derived from an EMBL/GenBank/DDBJ whole genome shotgun (WGS) entry which is preliminary data.</text>
</comment>
<accession>A0A133XTP0</accession>
<proteinExistence type="predicted"/>